<reference evidence="1 2" key="1">
    <citation type="journal article" date="2014" name="Agronomy (Basel)">
        <title>A Draft Genome Sequence for Ensete ventricosum, the Drought-Tolerant Tree Against Hunger.</title>
        <authorList>
            <person name="Harrison J."/>
            <person name="Moore K.A."/>
            <person name="Paszkiewicz K."/>
            <person name="Jones T."/>
            <person name="Grant M."/>
            <person name="Ambacheew D."/>
            <person name="Muzemil S."/>
            <person name="Studholme D.J."/>
        </authorList>
    </citation>
    <scope>NUCLEOTIDE SEQUENCE [LARGE SCALE GENOMIC DNA]</scope>
</reference>
<evidence type="ECO:0000313" key="2">
    <source>
        <dbReference type="Proteomes" id="UP000287651"/>
    </source>
</evidence>
<organism evidence="1 2">
    <name type="scientific">Ensete ventricosum</name>
    <name type="common">Abyssinian banana</name>
    <name type="synonym">Musa ensete</name>
    <dbReference type="NCBI Taxonomy" id="4639"/>
    <lineage>
        <taxon>Eukaryota</taxon>
        <taxon>Viridiplantae</taxon>
        <taxon>Streptophyta</taxon>
        <taxon>Embryophyta</taxon>
        <taxon>Tracheophyta</taxon>
        <taxon>Spermatophyta</taxon>
        <taxon>Magnoliopsida</taxon>
        <taxon>Liliopsida</taxon>
        <taxon>Zingiberales</taxon>
        <taxon>Musaceae</taxon>
        <taxon>Ensete</taxon>
    </lineage>
</organism>
<gene>
    <name evidence="1" type="ORF">B296_00035318</name>
</gene>
<comment type="caution">
    <text evidence="1">The sequence shown here is derived from an EMBL/GenBank/DDBJ whole genome shotgun (WGS) entry which is preliminary data.</text>
</comment>
<accession>A0A427A641</accession>
<protein>
    <submittedName>
        <fullName evidence="1">Uncharacterized protein</fullName>
    </submittedName>
</protein>
<name>A0A427A641_ENSVE</name>
<proteinExistence type="predicted"/>
<sequence length="94" mass="10557">NPPCVSGNPVEAVAADERAAVAAPPHPRDLFFVATLVFFGVRRRYRRQRERQQELRCEVGMADPYQEKFLLSDPSPSPDPRHGYRSLYAAASLS</sequence>
<feature type="non-terminal residue" evidence="1">
    <location>
        <position position="1"/>
    </location>
</feature>
<evidence type="ECO:0000313" key="1">
    <source>
        <dbReference type="EMBL" id="RRT71653.1"/>
    </source>
</evidence>
<dbReference type="AlphaFoldDB" id="A0A427A641"/>
<dbReference type="Proteomes" id="UP000287651">
    <property type="component" value="Unassembled WGS sequence"/>
</dbReference>
<dbReference type="EMBL" id="AMZH03003645">
    <property type="protein sequence ID" value="RRT71653.1"/>
    <property type="molecule type" value="Genomic_DNA"/>
</dbReference>